<evidence type="ECO:0000256" key="1">
    <source>
        <dbReference type="ARBA" id="ARBA00022917"/>
    </source>
</evidence>
<dbReference type="GO" id="GO:0006424">
    <property type="term" value="P:glutamyl-tRNA aminoacylation"/>
    <property type="evidence" value="ECO:0007669"/>
    <property type="project" value="TreeGrafter"/>
</dbReference>
<dbReference type="GO" id="GO:0004818">
    <property type="term" value="F:glutamate-tRNA ligase activity"/>
    <property type="evidence" value="ECO:0007669"/>
    <property type="project" value="TreeGrafter"/>
</dbReference>
<evidence type="ECO:0000313" key="2">
    <source>
        <dbReference type="EMBL" id="CAG8621275.1"/>
    </source>
</evidence>
<dbReference type="PANTHER" id="PTHR43097">
    <property type="entry name" value="GLUTAMINE-TRNA LIGASE"/>
    <property type="match status" value="1"/>
</dbReference>
<dbReference type="EMBL" id="CAJVPI010001633">
    <property type="protein sequence ID" value="CAG8621275.1"/>
    <property type="molecule type" value="Genomic_DNA"/>
</dbReference>
<reference evidence="2" key="1">
    <citation type="submission" date="2021-06" db="EMBL/GenBank/DDBJ databases">
        <authorList>
            <person name="Kallberg Y."/>
            <person name="Tangrot J."/>
            <person name="Rosling A."/>
        </authorList>
    </citation>
    <scope>NUCLEOTIDE SEQUENCE</scope>
    <source>
        <strain evidence="2">BR232B</strain>
    </source>
</reference>
<dbReference type="Gene3D" id="1.10.1160.10">
    <property type="entry name" value="Glutamyl-trna Synthetase, Domain 2"/>
    <property type="match status" value="1"/>
</dbReference>
<evidence type="ECO:0000313" key="3">
    <source>
        <dbReference type="Proteomes" id="UP000789739"/>
    </source>
</evidence>
<dbReference type="Proteomes" id="UP000789739">
    <property type="component" value="Unassembled WGS sequence"/>
</dbReference>
<dbReference type="PANTHER" id="PTHR43097:SF5">
    <property type="entry name" value="GLUTAMATE--TRNA LIGASE"/>
    <property type="match status" value="1"/>
</dbReference>
<dbReference type="InterPro" id="IPR011035">
    <property type="entry name" value="Ribosomal_bL25/Gln-tRNA_synth"/>
</dbReference>
<keyword evidence="1" id="KW-0648">Protein biosynthesis</keyword>
<sequence>MVCGRRSCWNDPRFPAVRGIRRRGLTVEALRHELQLHLEGDFRKTNKKITWLADTVKVKLVDYYYLINKKKLAENDDVKDFLTAKTEFLDETIADGNVMASSDDIRLIRIPDGKASNVASKAK</sequence>
<dbReference type="GO" id="GO:0005524">
    <property type="term" value="F:ATP binding"/>
    <property type="evidence" value="ECO:0007669"/>
    <property type="project" value="InterPro"/>
</dbReference>
<dbReference type="SUPFAM" id="SSF50715">
    <property type="entry name" value="Ribosomal protein L25-like"/>
    <property type="match status" value="1"/>
</dbReference>
<dbReference type="InterPro" id="IPR050132">
    <property type="entry name" value="Gln/Glu-tRNA_Ligase"/>
</dbReference>
<gene>
    <name evidence="2" type="ORF">PBRASI_LOCUS8722</name>
</gene>
<dbReference type="GO" id="GO:0005829">
    <property type="term" value="C:cytosol"/>
    <property type="evidence" value="ECO:0007669"/>
    <property type="project" value="TreeGrafter"/>
</dbReference>
<proteinExistence type="predicted"/>
<dbReference type="AlphaFoldDB" id="A0A9N9D3P3"/>
<dbReference type="InterPro" id="IPR020061">
    <property type="entry name" value="Glu_tRNA_lig_a-bdl"/>
</dbReference>
<organism evidence="2 3">
    <name type="scientific">Paraglomus brasilianum</name>
    <dbReference type="NCBI Taxonomy" id="144538"/>
    <lineage>
        <taxon>Eukaryota</taxon>
        <taxon>Fungi</taxon>
        <taxon>Fungi incertae sedis</taxon>
        <taxon>Mucoromycota</taxon>
        <taxon>Glomeromycotina</taxon>
        <taxon>Glomeromycetes</taxon>
        <taxon>Paraglomerales</taxon>
        <taxon>Paraglomeraceae</taxon>
        <taxon>Paraglomus</taxon>
    </lineage>
</organism>
<keyword evidence="3" id="KW-1185">Reference proteome</keyword>
<protein>
    <submittedName>
        <fullName evidence="2">6116_t:CDS:1</fullName>
    </submittedName>
</protein>
<accession>A0A9N9D3P3</accession>
<name>A0A9N9D3P3_9GLOM</name>
<dbReference type="GO" id="GO:0017102">
    <property type="term" value="C:methionyl glutamyl tRNA synthetase complex"/>
    <property type="evidence" value="ECO:0007669"/>
    <property type="project" value="TreeGrafter"/>
</dbReference>
<comment type="caution">
    <text evidence="2">The sequence shown here is derived from an EMBL/GenBank/DDBJ whole genome shotgun (WGS) entry which is preliminary data.</text>
</comment>
<dbReference type="OrthoDB" id="10250478at2759"/>